<dbReference type="Gene3D" id="3.40.50.300">
    <property type="entry name" value="P-loop containing nucleotide triphosphate hydrolases"/>
    <property type="match status" value="1"/>
</dbReference>
<keyword evidence="3" id="KW-0067">ATP-binding</keyword>
<gene>
    <name evidence="5" type="ORF">MPSYJ_34120</name>
</gene>
<keyword evidence="2" id="KW-0547">Nucleotide-binding</keyword>
<evidence type="ECO:0000259" key="4">
    <source>
        <dbReference type="SMART" id="SM00382"/>
    </source>
</evidence>
<protein>
    <submittedName>
        <fullName evidence="5">ATPase</fullName>
    </submittedName>
</protein>
<proteinExistence type="inferred from homology"/>
<dbReference type="GO" id="GO:0005524">
    <property type="term" value="F:ATP binding"/>
    <property type="evidence" value="ECO:0007669"/>
    <property type="project" value="UniProtKB-KW"/>
</dbReference>
<sequence>MSVVNDVQPSAPSDAERGRPALLAEIDRLKTVLGGHLAELPVHPPPHPCAADGIADTLGLSPFERDVLLLAAAIELDSEAAQLVAACGGSSDGRPTLGLALAALPDAHWDAVSPERPLRRWRLVDLAGAGPLVTRTLVIDEHVLHCLTGIADTAGSLDGLALPPISPVVLMPSQRTAVEELARAAAALPGPVLLRVDGEDRDAAIAAAAAIAQRLGLTLLRVRDVKLADVDLSTAATLLDREAVMGARLVLTGDQRLLSQLGAPMVATTNPDVTDCGSRTVLAHTVNLAGATEQTERWGAALSGAWQADASLRRTAVDLAHHYRLPARSIDAIAAEWAAATDHSAGELQRLTRERARVGLGGLADRVEPRAGWDDLVVPEGLASLLRDLTNQVRGRSVVYEDWGFGSRSNRGFGISALFAGESGTGKTMAAEVIAAELGLDLYRIELSAVVSKYIGETEKNLRRVFDAAEIGGAVLLFDEADALFGRRGEVKDSHDRYANLEVAYLLQRMENYRGLAILTTNLRSNVDRAFLRRLRFAVQFPFPDQALRTEIWRKAFPPQTPTEGLDPAALAHLQIPGGSIHAIALSAAFAAAEQGTPVRPEHVLYAARVDYAKAERTLTDTEMRAVTGTVR</sequence>
<dbReference type="KEGG" id="mpsc:MPSYJ_34120"/>
<evidence type="ECO:0000256" key="1">
    <source>
        <dbReference type="ARBA" id="ARBA00006914"/>
    </source>
</evidence>
<dbReference type="InterPro" id="IPR003593">
    <property type="entry name" value="AAA+_ATPase"/>
</dbReference>
<dbReference type="Pfam" id="PF22977">
    <property type="entry name" value="WHD"/>
    <property type="match status" value="1"/>
</dbReference>
<dbReference type="EMBL" id="AP022574">
    <property type="protein sequence ID" value="BBX69951.1"/>
    <property type="molecule type" value="Genomic_DNA"/>
</dbReference>
<feature type="domain" description="AAA+ ATPase" evidence="4">
    <location>
        <begin position="413"/>
        <end position="548"/>
    </location>
</feature>
<dbReference type="RefSeq" id="WP_163723321.1">
    <property type="nucleotide sequence ID" value="NZ_AP022574.1"/>
</dbReference>
<reference evidence="5 6" key="1">
    <citation type="journal article" date="2019" name="Emerg. Microbes Infect.">
        <title>Comprehensive subspecies identification of 175 nontuberculous mycobacteria species based on 7547 genomic profiles.</title>
        <authorList>
            <person name="Matsumoto Y."/>
            <person name="Kinjo T."/>
            <person name="Motooka D."/>
            <person name="Nabeya D."/>
            <person name="Jung N."/>
            <person name="Uechi K."/>
            <person name="Horii T."/>
            <person name="Iida T."/>
            <person name="Fujita J."/>
            <person name="Nakamura S."/>
        </authorList>
    </citation>
    <scope>NUCLEOTIDE SEQUENCE [LARGE SCALE GENOMIC DNA]</scope>
    <source>
        <strain evidence="5 6">JCM 13323</strain>
    </source>
</reference>
<dbReference type="InterPro" id="IPR050221">
    <property type="entry name" value="26S_Proteasome_ATPase"/>
</dbReference>
<dbReference type="GO" id="GO:0016887">
    <property type="term" value="F:ATP hydrolysis activity"/>
    <property type="evidence" value="ECO:0007669"/>
    <property type="project" value="InterPro"/>
</dbReference>
<evidence type="ECO:0000256" key="2">
    <source>
        <dbReference type="ARBA" id="ARBA00022741"/>
    </source>
</evidence>
<evidence type="ECO:0000313" key="5">
    <source>
        <dbReference type="EMBL" id="BBX69951.1"/>
    </source>
</evidence>
<dbReference type="CDD" id="cd19481">
    <property type="entry name" value="RecA-like_protease"/>
    <property type="match status" value="1"/>
</dbReference>
<dbReference type="InterPro" id="IPR054472">
    <property type="entry name" value="WHD"/>
</dbReference>
<keyword evidence="6" id="KW-1185">Reference proteome</keyword>
<dbReference type="SUPFAM" id="SSF52540">
    <property type="entry name" value="P-loop containing nucleoside triphosphate hydrolases"/>
    <property type="match status" value="1"/>
</dbReference>
<comment type="similarity">
    <text evidence="1">Belongs to the AAA ATPase family.</text>
</comment>
<evidence type="ECO:0000256" key="3">
    <source>
        <dbReference type="ARBA" id="ARBA00022840"/>
    </source>
</evidence>
<dbReference type="AlphaFoldDB" id="A0A7I7MCC8"/>
<accession>A0A7I7MCC8</accession>
<dbReference type="Proteomes" id="UP000466514">
    <property type="component" value="Chromosome"/>
</dbReference>
<dbReference type="PANTHER" id="PTHR23073">
    <property type="entry name" value="26S PROTEASOME REGULATORY SUBUNIT"/>
    <property type="match status" value="1"/>
</dbReference>
<dbReference type="InterPro" id="IPR003959">
    <property type="entry name" value="ATPase_AAA_core"/>
</dbReference>
<evidence type="ECO:0000313" key="6">
    <source>
        <dbReference type="Proteomes" id="UP000466514"/>
    </source>
</evidence>
<dbReference type="InterPro" id="IPR027417">
    <property type="entry name" value="P-loop_NTPase"/>
</dbReference>
<organism evidence="5 6">
    <name type="scientific">Mycolicibacterium psychrotolerans</name>
    <dbReference type="NCBI Taxonomy" id="216929"/>
    <lineage>
        <taxon>Bacteria</taxon>
        <taxon>Bacillati</taxon>
        <taxon>Actinomycetota</taxon>
        <taxon>Actinomycetes</taxon>
        <taxon>Mycobacteriales</taxon>
        <taxon>Mycobacteriaceae</taxon>
        <taxon>Mycolicibacterium</taxon>
    </lineage>
</organism>
<dbReference type="SMART" id="SM00382">
    <property type="entry name" value="AAA"/>
    <property type="match status" value="1"/>
</dbReference>
<name>A0A7I7MCC8_9MYCO</name>
<dbReference type="Pfam" id="PF00004">
    <property type="entry name" value="AAA"/>
    <property type="match status" value="1"/>
</dbReference>